<feature type="transmembrane region" description="Helical" evidence="1">
    <location>
        <begin position="60"/>
        <end position="80"/>
    </location>
</feature>
<comment type="caution">
    <text evidence="2">The sequence shown here is derived from an EMBL/GenBank/DDBJ whole genome shotgun (WGS) entry which is preliminary data.</text>
</comment>
<keyword evidence="1" id="KW-0812">Transmembrane</keyword>
<feature type="transmembrane region" description="Helical" evidence="1">
    <location>
        <begin position="28"/>
        <end position="48"/>
    </location>
</feature>
<accession>A0ABS6BG64</accession>
<evidence type="ECO:0000256" key="1">
    <source>
        <dbReference type="SAM" id="Phobius"/>
    </source>
</evidence>
<protein>
    <submittedName>
        <fullName evidence="2">Uncharacterized protein</fullName>
    </submittedName>
</protein>
<evidence type="ECO:0000313" key="2">
    <source>
        <dbReference type="EMBL" id="MBU3077282.1"/>
    </source>
</evidence>
<name>A0ABS6BG64_9SPHN</name>
<keyword evidence="3" id="KW-1185">Reference proteome</keyword>
<dbReference type="EMBL" id="JAHKRT010000002">
    <property type="protein sequence ID" value="MBU3077282.1"/>
    <property type="molecule type" value="Genomic_DNA"/>
</dbReference>
<keyword evidence="1" id="KW-1133">Transmembrane helix</keyword>
<reference evidence="2 3" key="1">
    <citation type="submission" date="2021-06" db="EMBL/GenBank/DDBJ databases">
        <title>Sphingomonas sp. XMGL2, whole genome shotgun sequencing project.</title>
        <authorList>
            <person name="Zhao G."/>
            <person name="Shen L."/>
        </authorList>
    </citation>
    <scope>NUCLEOTIDE SEQUENCE [LARGE SCALE GENOMIC DNA]</scope>
    <source>
        <strain evidence="2 3">XMGL2</strain>
    </source>
</reference>
<dbReference type="RefSeq" id="WP_216321217.1">
    <property type="nucleotide sequence ID" value="NZ_JAHKRT010000002.1"/>
</dbReference>
<proteinExistence type="predicted"/>
<dbReference type="PROSITE" id="PS51257">
    <property type="entry name" value="PROKAR_LIPOPROTEIN"/>
    <property type="match status" value="1"/>
</dbReference>
<evidence type="ECO:0000313" key="3">
    <source>
        <dbReference type="Proteomes" id="UP000776276"/>
    </source>
</evidence>
<feature type="transmembrane region" description="Helical" evidence="1">
    <location>
        <begin position="107"/>
        <end position="126"/>
    </location>
</feature>
<sequence>MIRFILFSVLLVLACGYALMRGGAPERIAAAILFLGSVLSPLVASAWLTRFQHVEHGMLMVDLIVFALFFILALTTRRFWPLWMTAMQGVNLVSHLSILAPDVIPRVYGNAVTLSIYPMLLVLVVATWRHQRRLAACGADSSWAVSYTPSSPAMPPPSRRG</sequence>
<organism evidence="2 3">
    <name type="scientific">Sphingomonas quercus</name>
    <dbReference type="NCBI Taxonomy" id="2842451"/>
    <lineage>
        <taxon>Bacteria</taxon>
        <taxon>Pseudomonadati</taxon>
        <taxon>Pseudomonadota</taxon>
        <taxon>Alphaproteobacteria</taxon>
        <taxon>Sphingomonadales</taxon>
        <taxon>Sphingomonadaceae</taxon>
        <taxon>Sphingomonas</taxon>
    </lineage>
</organism>
<gene>
    <name evidence="2" type="ORF">KOF26_05315</name>
</gene>
<dbReference type="Proteomes" id="UP000776276">
    <property type="component" value="Unassembled WGS sequence"/>
</dbReference>
<keyword evidence="1" id="KW-0472">Membrane</keyword>